<dbReference type="EMBL" id="WIXE01023227">
    <property type="protein sequence ID" value="KAK5966690.1"/>
    <property type="molecule type" value="Genomic_DNA"/>
</dbReference>
<keyword evidence="3" id="KW-1185">Reference proteome</keyword>
<keyword evidence="1" id="KW-0812">Transmembrane</keyword>
<accession>A0AAN8ETS1</accession>
<protein>
    <submittedName>
        <fullName evidence="2">Uncharacterized protein</fullName>
    </submittedName>
</protein>
<feature type="transmembrane region" description="Helical" evidence="1">
    <location>
        <begin position="33"/>
        <end position="57"/>
    </location>
</feature>
<dbReference type="Proteomes" id="UP001331761">
    <property type="component" value="Unassembled WGS sequence"/>
</dbReference>
<evidence type="ECO:0000313" key="2">
    <source>
        <dbReference type="EMBL" id="KAK5966690.1"/>
    </source>
</evidence>
<name>A0AAN8ETS1_TRICO</name>
<evidence type="ECO:0000256" key="1">
    <source>
        <dbReference type="SAM" id="Phobius"/>
    </source>
</evidence>
<proteinExistence type="predicted"/>
<evidence type="ECO:0000313" key="3">
    <source>
        <dbReference type="Proteomes" id="UP001331761"/>
    </source>
</evidence>
<dbReference type="AlphaFoldDB" id="A0AAN8ETS1"/>
<keyword evidence="1" id="KW-1133">Transmembrane helix</keyword>
<comment type="caution">
    <text evidence="2">The sequence shown here is derived from an EMBL/GenBank/DDBJ whole genome shotgun (WGS) entry which is preliminary data.</text>
</comment>
<gene>
    <name evidence="2" type="ORF">GCK32_006292</name>
</gene>
<organism evidence="2 3">
    <name type="scientific">Trichostrongylus colubriformis</name>
    <name type="common">Black scour worm</name>
    <dbReference type="NCBI Taxonomy" id="6319"/>
    <lineage>
        <taxon>Eukaryota</taxon>
        <taxon>Metazoa</taxon>
        <taxon>Ecdysozoa</taxon>
        <taxon>Nematoda</taxon>
        <taxon>Chromadorea</taxon>
        <taxon>Rhabditida</taxon>
        <taxon>Rhabditina</taxon>
        <taxon>Rhabditomorpha</taxon>
        <taxon>Strongyloidea</taxon>
        <taxon>Trichostrongylidae</taxon>
        <taxon>Trichostrongylus</taxon>
    </lineage>
</organism>
<keyword evidence="1" id="KW-0472">Membrane</keyword>
<reference evidence="2 3" key="1">
    <citation type="submission" date="2019-10" db="EMBL/GenBank/DDBJ databases">
        <title>Assembly and Annotation for the nematode Trichostrongylus colubriformis.</title>
        <authorList>
            <person name="Martin J."/>
        </authorList>
    </citation>
    <scope>NUCLEOTIDE SEQUENCE [LARGE SCALE GENOMIC DNA]</scope>
    <source>
        <strain evidence="2">G859</strain>
        <tissue evidence="2">Whole worm</tissue>
    </source>
</reference>
<feature type="transmembrane region" description="Helical" evidence="1">
    <location>
        <begin position="120"/>
        <end position="143"/>
    </location>
</feature>
<sequence>MIMRIRILCQQVYMSSLDLCCRSIFSITISKRFLLYFFPIRVLFLHFSSSFLSFFSYSRLTVTLVDSVLTDCYFCYICYLYTLFDWFVDHLDPASLFLSRVSETRKRTVLGSFRESLYDFLTYFLFKFLLLLLFFYSLSSLFLS</sequence>